<organism evidence="3 4">
    <name type="scientific">Mesorhizobium australicum</name>
    <dbReference type="NCBI Taxonomy" id="536018"/>
    <lineage>
        <taxon>Bacteria</taxon>
        <taxon>Pseudomonadati</taxon>
        <taxon>Pseudomonadota</taxon>
        <taxon>Alphaproteobacteria</taxon>
        <taxon>Hyphomicrobiales</taxon>
        <taxon>Phyllobacteriaceae</taxon>
        <taxon>Mesorhizobium</taxon>
    </lineage>
</organism>
<keyword evidence="2" id="KW-0732">Signal</keyword>
<dbReference type="EMBL" id="FXBL01000004">
    <property type="protein sequence ID" value="SMH36582.1"/>
    <property type="molecule type" value="Genomic_DNA"/>
</dbReference>
<name>A0A1X7NHY6_9HYPH</name>
<dbReference type="RefSeq" id="WP_139832208.1">
    <property type="nucleotide sequence ID" value="NZ_FXBL01000004.1"/>
</dbReference>
<feature type="signal peptide" evidence="2">
    <location>
        <begin position="1"/>
        <end position="36"/>
    </location>
</feature>
<feature type="compositionally biased region" description="Basic and acidic residues" evidence="1">
    <location>
        <begin position="107"/>
        <end position="119"/>
    </location>
</feature>
<accession>A0A1X7NHY6</accession>
<sequence length="128" mass="13382">MLNLKAHRKDRSVAIAAAIILLLQAFFTAWTTGAAASGTVPVDTFGNPLCITSSDGSSTPHDGSVKIPNCCAMGCSMSVTTLADPDDNVQLVREFAGGTVVRFPARETAIHHRDDHDPGSPRAPPVGL</sequence>
<feature type="region of interest" description="Disordered" evidence="1">
    <location>
        <begin position="107"/>
        <end position="128"/>
    </location>
</feature>
<evidence type="ECO:0000256" key="2">
    <source>
        <dbReference type="SAM" id="SignalP"/>
    </source>
</evidence>
<dbReference type="AlphaFoldDB" id="A0A1X7NHY6"/>
<proteinExistence type="predicted"/>
<feature type="chain" id="PRO_5012168713" description="DUF2946 domain-containing protein" evidence="2">
    <location>
        <begin position="37"/>
        <end position="128"/>
    </location>
</feature>
<dbReference type="Proteomes" id="UP000193083">
    <property type="component" value="Unassembled WGS sequence"/>
</dbReference>
<evidence type="ECO:0000313" key="4">
    <source>
        <dbReference type="Proteomes" id="UP000193083"/>
    </source>
</evidence>
<dbReference type="OrthoDB" id="7365878at2"/>
<keyword evidence="4" id="KW-1185">Reference proteome</keyword>
<evidence type="ECO:0000313" key="3">
    <source>
        <dbReference type="EMBL" id="SMH36582.1"/>
    </source>
</evidence>
<protein>
    <recommendedName>
        <fullName evidence="5">DUF2946 domain-containing protein</fullName>
    </recommendedName>
</protein>
<reference evidence="4" key="1">
    <citation type="submission" date="2017-04" db="EMBL/GenBank/DDBJ databases">
        <authorList>
            <person name="Varghese N."/>
            <person name="Submissions S."/>
        </authorList>
    </citation>
    <scope>NUCLEOTIDE SEQUENCE [LARGE SCALE GENOMIC DNA]</scope>
    <source>
        <strain evidence="4">B5P</strain>
    </source>
</reference>
<evidence type="ECO:0000256" key="1">
    <source>
        <dbReference type="SAM" id="MobiDB-lite"/>
    </source>
</evidence>
<evidence type="ECO:0008006" key="5">
    <source>
        <dbReference type="Google" id="ProtNLM"/>
    </source>
</evidence>
<gene>
    <name evidence="3" type="ORF">SAMN02982922_1794</name>
</gene>